<dbReference type="InterPro" id="IPR055469">
    <property type="entry name" value="DUF7041"/>
</dbReference>
<dbReference type="PANTHER" id="PTHR33327">
    <property type="entry name" value="ENDONUCLEASE"/>
    <property type="match status" value="1"/>
</dbReference>
<name>A0ABD2MT33_9CUCU</name>
<comment type="caution">
    <text evidence="3">The sequence shown here is derived from an EMBL/GenBank/DDBJ whole genome shotgun (WGS) entry which is preliminary data.</text>
</comment>
<keyword evidence="4" id="KW-1185">Reference proteome</keyword>
<organism evidence="3 4">
    <name type="scientific">Cryptolaemus montrouzieri</name>
    <dbReference type="NCBI Taxonomy" id="559131"/>
    <lineage>
        <taxon>Eukaryota</taxon>
        <taxon>Metazoa</taxon>
        <taxon>Ecdysozoa</taxon>
        <taxon>Arthropoda</taxon>
        <taxon>Hexapoda</taxon>
        <taxon>Insecta</taxon>
        <taxon>Pterygota</taxon>
        <taxon>Neoptera</taxon>
        <taxon>Endopterygota</taxon>
        <taxon>Coleoptera</taxon>
        <taxon>Polyphaga</taxon>
        <taxon>Cucujiformia</taxon>
        <taxon>Coccinelloidea</taxon>
        <taxon>Coccinellidae</taxon>
        <taxon>Scymninae</taxon>
        <taxon>Scymnini</taxon>
        <taxon>Cryptolaemus</taxon>
    </lineage>
</organism>
<feature type="domain" description="DUF7041" evidence="2">
    <location>
        <begin position="55"/>
        <end position="112"/>
    </location>
</feature>
<evidence type="ECO:0000313" key="4">
    <source>
        <dbReference type="Proteomes" id="UP001516400"/>
    </source>
</evidence>
<sequence>MPNSAEDSTDRENALVSVTKCAIGEPCFGAYSSVHFGRSGIMVLDAGRNFRTSWSDNGQFSYITGVLEPRYALDVSDIIVNKPAKDAYDTLKKESIKRLSSSQDQKTRRLLELEEMGGRKPRIKT</sequence>
<dbReference type="AlphaFoldDB" id="A0ABD2MT33"/>
<dbReference type="Pfam" id="PF23055">
    <property type="entry name" value="DUF7041"/>
    <property type="match status" value="1"/>
</dbReference>
<protein>
    <recommendedName>
        <fullName evidence="2">DUF7041 domain-containing protein</fullName>
    </recommendedName>
</protein>
<dbReference type="EMBL" id="JABFTP020000021">
    <property type="protein sequence ID" value="KAL3269533.1"/>
    <property type="molecule type" value="Genomic_DNA"/>
</dbReference>
<evidence type="ECO:0000313" key="3">
    <source>
        <dbReference type="EMBL" id="KAL3269533.1"/>
    </source>
</evidence>
<gene>
    <name evidence="3" type="ORF">HHI36_008599</name>
</gene>
<dbReference type="Proteomes" id="UP001516400">
    <property type="component" value="Unassembled WGS sequence"/>
</dbReference>
<proteinExistence type="predicted"/>
<evidence type="ECO:0000259" key="2">
    <source>
        <dbReference type="Pfam" id="PF23055"/>
    </source>
</evidence>
<evidence type="ECO:0000256" key="1">
    <source>
        <dbReference type="SAM" id="MobiDB-lite"/>
    </source>
</evidence>
<feature type="region of interest" description="Disordered" evidence="1">
    <location>
        <begin position="96"/>
        <end position="125"/>
    </location>
</feature>
<feature type="compositionally biased region" description="Basic and acidic residues" evidence="1">
    <location>
        <begin position="105"/>
        <end position="118"/>
    </location>
</feature>
<dbReference type="PANTHER" id="PTHR33327:SF3">
    <property type="entry name" value="RNA-DIRECTED DNA POLYMERASE"/>
    <property type="match status" value="1"/>
</dbReference>
<accession>A0ABD2MT33</accession>
<reference evidence="3 4" key="1">
    <citation type="journal article" date="2021" name="BMC Biol.">
        <title>Horizontally acquired antibacterial genes associated with adaptive radiation of ladybird beetles.</title>
        <authorList>
            <person name="Li H.S."/>
            <person name="Tang X.F."/>
            <person name="Huang Y.H."/>
            <person name="Xu Z.Y."/>
            <person name="Chen M.L."/>
            <person name="Du X.Y."/>
            <person name="Qiu B.Y."/>
            <person name="Chen P.T."/>
            <person name="Zhang W."/>
            <person name="Slipinski A."/>
            <person name="Escalona H.E."/>
            <person name="Waterhouse R.M."/>
            <person name="Zwick A."/>
            <person name="Pang H."/>
        </authorList>
    </citation>
    <scope>NUCLEOTIDE SEQUENCE [LARGE SCALE GENOMIC DNA]</scope>
    <source>
        <strain evidence="3">SYSU2018</strain>
    </source>
</reference>